<accession>A0ACC1ABG1</accession>
<sequence>MMMRQSFFAFSIIILFSLYCNKTLAQPTVAPLPSPNPPSPTASPPAPPLPTATPPAPLVPAAAPGPSGPTNVTKILEKAKGFSLLIRLLKSTSVADQIEKQLNDSNNGVTIFAPTDGAFSSLSSGVLNSLNDEQKEELVQFHVISSYIPLSQFQTVSNPLRTNAGDTSEYTFPLNVTTYPNSVNISTGITNTSLSGTVYSDGQLAIYQVDKVLLPWNIFGSKPPAPAPSPTKRKKENDNSITDDNSVTDSSNEDTVNSSDAMSLMIITQPAASSVAPPTPPSPTASPPIPKSITPLIPAAGPGVLNSLNDEQKEELVQFHVISSYIPLSQFQTVSNPVRTNSGDKSKLTFPLNVTAYPNSVNISTGITNTSLSGTVYRDGQLAIYQVDTVLLPWNIFGAKPPAPAPSPTKLQKENSDDADDSLADNPNDD</sequence>
<name>A0ACC1ABG1_9ROSI</name>
<evidence type="ECO:0000313" key="1">
    <source>
        <dbReference type="EMBL" id="KAJ0084684.1"/>
    </source>
</evidence>
<dbReference type="EMBL" id="CM047907">
    <property type="protein sequence ID" value="KAJ0084684.1"/>
    <property type="molecule type" value="Genomic_DNA"/>
</dbReference>
<dbReference type="Proteomes" id="UP001164250">
    <property type="component" value="Chromosome 11"/>
</dbReference>
<proteinExistence type="predicted"/>
<keyword evidence="2" id="KW-1185">Reference proteome</keyword>
<gene>
    <name evidence="1" type="ORF">Patl1_30725</name>
</gene>
<organism evidence="1 2">
    <name type="scientific">Pistacia atlantica</name>
    <dbReference type="NCBI Taxonomy" id="434234"/>
    <lineage>
        <taxon>Eukaryota</taxon>
        <taxon>Viridiplantae</taxon>
        <taxon>Streptophyta</taxon>
        <taxon>Embryophyta</taxon>
        <taxon>Tracheophyta</taxon>
        <taxon>Spermatophyta</taxon>
        <taxon>Magnoliopsida</taxon>
        <taxon>eudicotyledons</taxon>
        <taxon>Gunneridae</taxon>
        <taxon>Pentapetalae</taxon>
        <taxon>rosids</taxon>
        <taxon>malvids</taxon>
        <taxon>Sapindales</taxon>
        <taxon>Anacardiaceae</taxon>
        <taxon>Pistacia</taxon>
    </lineage>
</organism>
<comment type="caution">
    <text evidence="1">The sequence shown here is derived from an EMBL/GenBank/DDBJ whole genome shotgun (WGS) entry which is preliminary data.</text>
</comment>
<protein>
    <submittedName>
        <fullName evidence="1">Uncharacterized protein</fullName>
    </submittedName>
</protein>
<evidence type="ECO:0000313" key="2">
    <source>
        <dbReference type="Proteomes" id="UP001164250"/>
    </source>
</evidence>
<reference evidence="2" key="1">
    <citation type="journal article" date="2023" name="G3 (Bethesda)">
        <title>Genome assembly and association tests identify interacting loci associated with vigor, precocity, and sex in interspecific pistachio rootstocks.</title>
        <authorList>
            <person name="Palmer W."/>
            <person name="Jacygrad E."/>
            <person name="Sagayaradj S."/>
            <person name="Cavanaugh K."/>
            <person name="Han R."/>
            <person name="Bertier L."/>
            <person name="Beede B."/>
            <person name="Kafkas S."/>
            <person name="Golino D."/>
            <person name="Preece J."/>
            <person name="Michelmore R."/>
        </authorList>
    </citation>
    <scope>NUCLEOTIDE SEQUENCE [LARGE SCALE GENOMIC DNA]</scope>
</reference>